<keyword evidence="2" id="KW-0719">Serine esterase</keyword>
<organism evidence="5 6">
    <name type="scientific">Stichopus japonicus</name>
    <name type="common">Sea cucumber</name>
    <dbReference type="NCBI Taxonomy" id="307972"/>
    <lineage>
        <taxon>Eukaryota</taxon>
        <taxon>Metazoa</taxon>
        <taxon>Echinodermata</taxon>
        <taxon>Eleutherozoa</taxon>
        <taxon>Echinozoa</taxon>
        <taxon>Holothuroidea</taxon>
        <taxon>Aspidochirotacea</taxon>
        <taxon>Aspidochirotida</taxon>
        <taxon>Stichopodidae</taxon>
        <taxon>Apostichopus</taxon>
    </lineage>
</organism>
<dbReference type="InterPro" id="IPR029058">
    <property type="entry name" value="AB_hydrolase_fold"/>
</dbReference>
<gene>
    <name evidence="5" type="ORF">BSL78_15349</name>
</gene>
<dbReference type="GO" id="GO:0019695">
    <property type="term" value="P:choline metabolic process"/>
    <property type="evidence" value="ECO:0007669"/>
    <property type="project" value="TreeGrafter"/>
</dbReference>
<dbReference type="InterPro" id="IPR002018">
    <property type="entry name" value="CarbesteraseB"/>
</dbReference>
<keyword evidence="3" id="KW-0378">Hydrolase</keyword>
<dbReference type="STRING" id="307972.A0A2G8KIH3"/>
<dbReference type="Pfam" id="PF00135">
    <property type="entry name" value="COesterase"/>
    <property type="match status" value="1"/>
</dbReference>
<dbReference type="InterPro" id="IPR050654">
    <property type="entry name" value="AChE-related_enzymes"/>
</dbReference>
<evidence type="ECO:0000313" key="6">
    <source>
        <dbReference type="Proteomes" id="UP000230750"/>
    </source>
</evidence>
<evidence type="ECO:0000256" key="2">
    <source>
        <dbReference type="ARBA" id="ARBA00022487"/>
    </source>
</evidence>
<evidence type="ECO:0000313" key="5">
    <source>
        <dbReference type="EMBL" id="PIK47770.1"/>
    </source>
</evidence>
<dbReference type="AlphaFoldDB" id="A0A2G8KIH3"/>
<comment type="similarity">
    <text evidence="1">Belongs to the type-B carboxylesterase/lipase family.</text>
</comment>
<dbReference type="OrthoDB" id="408631at2759"/>
<dbReference type="Proteomes" id="UP000230750">
    <property type="component" value="Unassembled WGS sequence"/>
</dbReference>
<evidence type="ECO:0000256" key="1">
    <source>
        <dbReference type="ARBA" id="ARBA00005964"/>
    </source>
</evidence>
<proteinExistence type="inferred from homology"/>
<sequence length="229" mass="26095">MLNPGAIQLNRSAAIEAAFTTGRRTGCGWTHTSETLAECLRTVNENQLALAIDTALLKFEPTVDGDFITDAPKTLVREGRFKPTPIMLGSTLNDGALATVFTYPDQIFKIRPTSDREDFRGRLRRVFTFANELILDAIEQQYVDWSQADDPEANYFYTYMDLESDETFLCTQEVVSREYHVRDHAVYRYLFTHKPSSSPWRPYPVWKGVAHGDDIGFVFGSAFLPEFEK</sequence>
<evidence type="ECO:0000259" key="4">
    <source>
        <dbReference type="Pfam" id="PF00135"/>
    </source>
</evidence>
<feature type="domain" description="Carboxylesterase type B" evidence="4">
    <location>
        <begin position="2"/>
        <end position="226"/>
    </location>
</feature>
<dbReference type="GO" id="GO:0005615">
    <property type="term" value="C:extracellular space"/>
    <property type="evidence" value="ECO:0007669"/>
    <property type="project" value="TreeGrafter"/>
</dbReference>
<dbReference type="EMBL" id="MRZV01000559">
    <property type="protein sequence ID" value="PIK47770.1"/>
    <property type="molecule type" value="Genomic_DNA"/>
</dbReference>
<dbReference type="PANTHER" id="PTHR43918:SF4">
    <property type="entry name" value="CARBOXYLIC ESTER HYDROLASE"/>
    <property type="match status" value="1"/>
</dbReference>
<dbReference type="GO" id="GO:0003990">
    <property type="term" value="F:acetylcholinesterase activity"/>
    <property type="evidence" value="ECO:0007669"/>
    <property type="project" value="TreeGrafter"/>
</dbReference>
<evidence type="ECO:0000256" key="3">
    <source>
        <dbReference type="ARBA" id="ARBA00022801"/>
    </source>
</evidence>
<dbReference type="Gene3D" id="3.40.50.1820">
    <property type="entry name" value="alpha/beta hydrolase"/>
    <property type="match status" value="1"/>
</dbReference>
<dbReference type="GO" id="GO:0005886">
    <property type="term" value="C:plasma membrane"/>
    <property type="evidence" value="ECO:0007669"/>
    <property type="project" value="TreeGrafter"/>
</dbReference>
<dbReference type="SUPFAM" id="SSF53474">
    <property type="entry name" value="alpha/beta-Hydrolases"/>
    <property type="match status" value="1"/>
</dbReference>
<comment type="caution">
    <text evidence="5">The sequence shown here is derived from an EMBL/GenBank/DDBJ whole genome shotgun (WGS) entry which is preliminary data.</text>
</comment>
<dbReference type="GO" id="GO:0006581">
    <property type="term" value="P:acetylcholine catabolic process"/>
    <property type="evidence" value="ECO:0007669"/>
    <property type="project" value="TreeGrafter"/>
</dbReference>
<keyword evidence="6" id="KW-1185">Reference proteome</keyword>
<accession>A0A2G8KIH3</accession>
<reference evidence="5 6" key="1">
    <citation type="journal article" date="2017" name="PLoS Biol.">
        <title>The sea cucumber genome provides insights into morphological evolution and visceral regeneration.</title>
        <authorList>
            <person name="Zhang X."/>
            <person name="Sun L."/>
            <person name="Yuan J."/>
            <person name="Sun Y."/>
            <person name="Gao Y."/>
            <person name="Zhang L."/>
            <person name="Li S."/>
            <person name="Dai H."/>
            <person name="Hamel J.F."/>
            <person name="Liu C."/>
            <person name="Yu Y."/>
            <person name="Liu S."/>
            <person name="Lin W."/>
            <person name="Guo K."/>
            <person name="Jin S."/>
            <person name="Xu P."/>
            <person name="Storey K.B."/>
            <person name="Huan P."/>
            <person name="Zhang T."/>
            <person name="Zhou Y."/>
            <person name="Zhang J."/>
            <person name="Lin C."/>
            <person name="Li X."/>
            <person name="Xing L."/>
            <person name="Huo D."/>
            <person name="Sun M."/>
            <person name="Wang L."/>
            <person name="Mercier A."/>
            <person name="Li F."/>
            <person name="Yang H."/>
            <person name="Xiang J."/>
        </authorList>
    </citation>
    <scope>NUCLEOTIDE SEQUENCE [LARGE SCALE GENOMIC DNA]</scope>
    <source>
        <strain evidence="5">Shaxun</strain>
        <tissue evidence="5">Muscle</tissue>
    </source>
</reference>
<protein>
    <submittedName>
        <fullName evidence="5">Putative acetylcholinesterase</fullName>
    </submittedName>
</protein>
<name>A0A2G8KIH3_STIJA</name>
<dbReference type="PANTHER" id="PTHR43918">
    <property type="entry name" value="ACETYLCHOLINESTERASE"/>
    <property type="match status" value="1"/>
</dbReference>